<feature type="transmembrane region" description="Helical" evidence="4">
    <location>
        <begin position="620"/>
        <end position="639"/>
    </location>
</feature>
<feature type="transmembrane region" description="Helical" evidence="4">
    <location>
        <begin position="741"/>
        <end position="759"/>
    </location>
</feature>
<dbReference type="Gene3D" id="2.130.10.10">
    <property type="entry name" value="YVTN repeat-like/Quinoprotein amine dehydrogenase"/>
    <property type="match status" value="1"/>
</dbReference>
<dbReference type="InterPro" id="IPR052254">
    <property type="entry name" value="CUL4-DDB1_E3_ligase_receptor"/>
</dbReference>
<evidence type="ECO:0000256" key="1">
    <source>
        <dbReference type="ARBA" id="ARBA00022574"/>
    </source>
</evidence>
<dbReference type="Proteomes" id="UP000219338">
    <property type="component" value="Unassembled WGS sequence"/>
</dbReference>
<accession>A0A284RFX9</accession>
<feature type="transmembrane region" description="Helical" evidence="4">
    <location>
        <begin position="461"/>
        <end position="480"/>
    </location>
</feature>
<evidence type="ECO:0000256" key="4">
    <source>
        <dbReference type="SAM" id="Phobius"/>
    </source>
</evidence>
<feature type="transmembrane region" description="Helical" evidence="4">
    <location>
        <begin position="833"/>
        <end position="856"/>
    </location>
</feature>
<keyword evidence="4" id="KW-1133">Transmembrane helix</keyword>
<feature type="region of interest" description="Disordered" evidence="3">
    <location>
        <begin position="19"/>
        <end position="51"/>
    </location>
</feature>
<protein>
    <recommendedName>
        <fullName evidence="7">WD40 repeat-like protein</fullName>
    </recommendedName>
</protein>
<proteinExistence type="predicted"/>
<dbReference type="EMBL" id="FUEG01000008">
    <property type="protein sequence ID" value="SJL07663.1"/>
    <property type="molecule type" value="Genomic_DNA"/>
</dbReference>
<feature type="compositionally biased region" description="Low complexity" evidence="3">
    <location>
        <begin position="35"/>
        <end position="48"/>
    </location>
</feature>
<feature type="transmembrane region" description="Helical" evidence="4">
    <location>
        <begin position="555"/>
        <end position="573"/>
    </location>
</feature>
<evidence type="ECO:0000256" key="2">
    <source>
        <dbReference type="ARBA" id="ARBA00022737"/>
    </source>
</evidence>
<keyword evidence="2" id="KW-0677">Repeat</keyword>
<sequence length="862" mass="95250">MPLELNGFYWDEERKRYFPNSSKPRTDARPKEPISASTTTAASQTFTSRNRRQASQWNLSNALRRSSSHTEISRVQHELLSSNIASSSRIMSSRPPVVGKITAFCSTDLNGQPRRFLGDDRGFLYSCDLYDLEWAPQFNLHPSSQISSICSSGDFCMRTTLLTLNRVHDIWTSHLRDRTLVLGANKQAVLLRDVEASSPVEPLHTNSDVFAIEQKDNLIYTGTRGGSILVFDKRTTDRKSNGQKIFEGRVRSSVVHLSCFHDTKMLVSHMDGTLCALDLRYPTAREPIMEFRGHVNRLSRTLGTAIDPCEDFLYAAGDDGRVRGWSLRTGGDAFWDIPGPGSAEPIVALQVTEERRDGTSPSSSPPFTICTWAMSIRRLSISSSGSSSPVLSSLDSSSALILVHDDDDNTHYDDDDTDAPFEIGRPFVQPLEPSVVLLYLLSPFLKLGATFLPYTKLPLKLGLPALFLFAVLAAFTRRLWYMLARYTRKGDVEDIVLDSFARGRGRGKERLRSVLRSVVRGGTGALRVGLAALYIRVSAEVLLPLLPSDLPFPPEPVLCIGIAVVVLPFCLAQSLASKRVVYCTGLSILTYILWLTLVAIAQHKGTLKMNPGWTKMGSLWQGITTIAFAFTSSTTLPLYASLKAGIPSVTTAKRPISHSFMPLSLISAVVAVLLTFPLMIFATLPGRLRTEEQSEYLLDPYIISLNAVTLLLAVPSILVTSPSLPIPERVRQSTNVPLSKLAIFALTTLLSLVPNVVFAVVSDVLLASCLSSTFILPAFLHIVIHYFKRPLSIIMPSTPGPYHRSGEDSPSSHDELLQRKERALQRSQTRKRIIWDLGVWVLLLPVGGGGFIWAIGHLTGKW</sequence>
<keyword evidence="6" id="KW-1185">Reference proteome</keyword>
<dbReference type="PANTHER" id="PTHR44472">
    <property type="entry name" value="DDB1- AND CUL4-ASSOCIATED FACTOR 4-RELATED"/>
    <property type="match status" value="1"/>
</dbReference>
<keyword evidence="4" id="KW-0472">Membrane</keyword>
<dbReference type="OrthoDB" id="128867at2759"/>
<keyword evidence="4" id="KW-0812">Transmembrane</keyword>
<evidence type="ECO:0000256" key="3">
    <source>
        <dbReference type="SAM" id="MobiDB-lite"/>
    </source>
</evidence>
<evidence type="ECO:0000313" key="6">
    <source>
        <dbReference type="Proteomes" id="UP000219338"/>
    </source>
</evidence>
<dbReference type="InterPro" id="IPR015943">
    <property type="entry name" value="WD40/YVTN_repeat-like_dom_sf"/>
</dbReference>
<evidence type="ECO:0008006" key="7">
    <source>
        <dbReference type="Google" id="ProtNLM"/>
    </source>
</evidence>
<name>A0A284RFX9_ARMOS</name>
<feature type="transmembrane region" description="Helical" evidence="4">
    <location>
        <begin position="580"/>
        <end position="600"/>
    </location>
</feature>
<dbReference type="SUPFAM" id="SSF50978">
    <property type="entry name" value="WD40 repeat-like"/>
    <property type="match status" value="1"/>
</dbReference>
<organism evidence="5 6">
    <name type="scientific">Armillaria ostoyae</name>
    <name type="common">Armillaria root rot fungus</name>
    <dbReference type="NCBI Taxonomy" id="47428"/>
    <lineage>
        <taxon>Eukaryota</taxon>
        <taxon>Fungi</taxon>
        <taxon>Dikarya</taxon>
        <taxon>Basidiomycota</taxon>
        <taxon>Agaricomycotina</taxon>
        <taxon>Agaricomycetes</taxon>
        <taxon>Agaricomycetidae</taxon>
        <taxon>Agaricales</taxon>
        <taxon>Marasmiineae</taxon>
        <taxon>Physalacriaceae</taxon>
        <taxon>Armillaria</taxon>
    </lineage>
</organism>
<keyword evidence="1" id="KW-0853">WD repeat</keyword>
<evidence type="ECO:0000313" key="5">
    <source>
        <dbReference type="EMBL" id="SJL07663.1"/>
    </source>
</evidence>
<dbReference type="STRING" id="47428.A0A284RFX9"/>
<feature type="transmembrane region" description="Helical" evidence="4">
    <location>
        <begin position="514"/>
        <end position="535"/>
    </location>
</feature>
<feature type="transmembrane region" description="Helical" evidence="4">
    <location>
        <begin position="660"/>
        <end position="681"/>
    </location>
</feature>
<dbReference type="InterPro" id="IPR036322">
    <property type="entry name" value="WD40_repeat_dom_sf"/>
</dbReference>
<feature type="transmembrane region" description="Helical" evidence="4">
    <location>
        <begin position="701"/>
        <end position="720"/>
    </location>
</feature>
<reference evidence="6" key="1">
    <citation type="journal article" date="2017" name="Nat. Ecol. Evol.">
        <title>Genome expansion and lineage-specific genetic innovations in the forest pathogenic fungi Armillaria.</title>
        <authorList>
            <person name="Sipos G."/>
            <person name="Prasanna A.N."/>
            <person name="Walter M.C."/>
            <person name="O'Connor E."/>
            <person name="Balint B."/>
            <person name="Krizsan K."/>
            <person name="Kiss B."/>
            <person name="Hess J."/>
            <person name="Varga T."/>
            <person name="Slot J."/>
            <person name="Riley R."/>
            <person name="Boka B."/>
            <person name="Rigling D."/>
            <person name="Barry K."/>
            <person name="Lee J."/>
            <person name="Mihaltcheva S."/>
            <person name="LaButti K."/>
            <person name="Lipzen A."/>
            <person name="Waldron R."/>
            <person name="Moloney N.M."/>
            <person name="Sperisen C."/>
            <person name="Kredics L."/>
            <person name="Vagvoelgyi C."/>
            <person name="Patrignani A."/>
            <person name="Fitzpatrick D."/>
            <person name="Nagy I."/>
            <person name="Doyle S."/>
            <person name="Anderson J.B."/>
            <person name="Grigoriev I.V."/>
            <person name="Gueldener U."/>
            <person name="Muensterkoetter M."/>
            <person name="Nagy L.G."/>
        </authorList>
    </citation>
    <scope>NUCLEOTIDE SEQUENCE [LARGE SCALE GENOMIC DNA]</scope>
    <source>
        <strain evidence="6">C18/9</strain>
    </source>
</reference>
<dbReference type="AlphaFoldDB" id="A0A284RFX9"/>
<feature type="transmembrane region" description="Helical" evidence="4">
    <location>
        <begin position="765"/>
        <end position="787"/>
    </location>
</feature>
<dbReference type="PANTHER" id="PTHR44472:SF1">
    <property type="entry name" value="DDB1 AND CUL4 ASSOCIATED FACTOR 4"/>
    <property type="match status" value="1"/>
</dbReference>
<gene>
    <name evidence="5" type="ORF">ARMOST_11013</name>
</gene>